<dbReference type="PANTHER" id="PTHR37318:SF1">
    <property type="entry name" value="BSL7504 PROTEIN"/>
    <property type="match status" value="1"/>
</dbReference>
<dbReference type="GO" id="GO:0003700">
    <property type="term" value="F:DNA-binding transcription factor activity"/>
    <property type="evidence" value="ECO:0007669"/>
    <property type="project" value="InterPro"/>
</dbReference>
<dbReference type="SUPFAM" id="SSF46785">
    <property type="entry name" value="Winged helix' DNA-binding domain"/>
    <property type="match status" value="1"/>
</dbReference>
<dbReference type="InterPro" id="IPR001845">
    <property type="entry name" value="HTH_ArsR_DNA-bd_dom"/>
</dbReference>
<dbReference type="InterPro" id="IPR036388">
    <property type="entry name" value="WH-like_DNA-bd_sf"/>
</dbReference>
<dbReference type="InterPro" id="IPR036390">
    <property type="entry name" value="WH_DNA-bd_sf"/>
</dbReference>
<evidence type="ECO:0000313" key="2">
    <source>
        <dbReference type="EMBL" id="QCY46110.1"/>
    </source>
</evidence>
<feature type="domain" description="HTH arsR-type" evidence="1">
    <location>
        <begin position="8"/>
        <end position="92"/>
    </location>
</feature>
<accession>A0A5B7WSA3</accession>
<dbReference type="RefSeq" id="WP_138925569.1">
    <property type="nucleotide sequence ID" value="NZ_CP034412.1"/>
</dbReference>
<reference evidence="2 3" key="1">
    <citation type="submission" date="2018-12" db="EMBL/GenBank/DDBJ databases">
        <title>Complete Genome Sequence of Glutamicibacter creatinolyticus strain LGCM259,isolated from an abscess of a 12-year-old mare in Italy.</title>
        <authorList>
            <person name="Santos R.G."/>
            <person name="Silva A.L."/>
            <person name="Seyffert N."/>
            <person name="Castro T.L.P."/>
            <person name="Attili A.R."/>
            <person name="Rifici C."/>
            <person name="Mazzullo G."/>
            <person name="Brenig B."/>
            <person name="Venanzi F."/>
            <person name="Azevedo V."/>
        </authorList>
    </citation>
    <scope>NUCLEOTIDE SEQUENCE [LARGE SCALE GENOMIC DNA]</scope>
    <source>
        <strain evidence="2 3">LGCM 259</strain>
    </source>
</reference>
<protein>
    <submittedName>
        <fullName evidence="2">MarR family transcriptional regulator</fullName>
    </submittedName>
</protein>
<keyword evidence="3" id="KW-1185">Reference proteome</keyword>
<dbReference type="EMBL" id="CP034412">
    <property type="protein sequence ID" value="QCY46110.1"/>
    <property type="molecule type" value="Genomic_DNA"/>
</dbReference>
<dbReference type="KEGG" id="gcr:GcLGCM259_0328"/>
<name>A0A5B7WSA3_9MICC</name>
<evidence type="ECO:0000259" key="1">
    <source>
        <dbReference type="SMART" id="SM00418"/>
    </source>
</evidence>
<sequence length="101" mass="11043">MSTPTEPQGFDALIHAPIRLRICASLAPVQWAEFAQLRDLLGITDSVLSKHLRQLDAAGYLRAERFSRAGRSRTRLSLSAAGRAAYVGHLAALREITGTTR</sequence>
<proteinExistence type="predicted"/>
<dbReference type="Gene3D" id="1.10.10.10">
    <property type="entry name" value="Winged helix-like DNA-binding domain superfamily/Winged helix DNA-binding domain"/>
    <property type="match status" value="1"/>
</dbReference>
<dbReference type="Pfam" id="PF13601">
    <property type="entry name" value="HTH_34"/>
    <property type="match status" value="1"/>
</dbReference>
<dbReference type="SMART" id="SM00418">
    <property type="entry name" value="HTH_ARSR"/>
    <property type="match status" value="1"/>
</dbReference>
<dbReference type="AlphaFoldDB" id="A0A5B7WSA3"/>
<organism evidence="2 3">
    <name type="scientific">Glutamicibacter creatinolyticus</name>
    <dbReference type="NCBI Taxonomy" id="162496"/>
    <lineage>
        <taxon>Bacteria</taxon>
        <taxon>Bacillati</taxon>
        <taxon>Actinomycetota</taxon>
        <taxon>Actinomycetes</taxon>
        <taxon>Micrococcales</taxon>
        <taxon>Micrococcaceae</taxon>
        <taxon>Glutamicibacter</taxon>
    </lineage>
</organism>
<gene>
    <name evidence="2" type="ORF">GcLGCM259_0328</name>
</gene>
<dbReference type="Proteomes" id="UP000307000">
    <property type="component" value="Chromosome"/>
</dbReference>
<evidence type="ECO:0000313" key="3">
    <source>
        <dbReference type="Proteomes" id="UP000307000"/>
    </source>
</evidence>
<dbReference type="PANTHER" id="PTHR37318">
    <property type="entry name" value="BSL7504 PROTEIN"/>
    <property type="match status" value="1"/>
</dbReference>
<dbReference type="InterPro" id="IPR027395">
    <property type="entry name" value="WH_DNA-bd_dom"/>
</dbReference>